<sequence length="172" mass="19687">MLWNYLKELVVKRKVKASLNTEKSTTDNSTIKTVGLLIDENYFSEKQQLIEGVIANGIAKENIKVVVFKNKAQKLISENVVFCSPKNLSWQGGINNEAVKAFIATDFDLLINYYDIEKAMLLVITQQSKARFKVGFSSVDRKLNDLTITSDAENYQVFIHELFRYLKILNKI</sequence>
<keyword evidence="2" id="KW-1185">Reference proteome</keyword>
<dbReference type="Proteomes" id="UP000244527">
    <property type="component" value="Chromosome"/>
</dbReference>
<protein>
    <submittedName>
        <fullName evidence="1">Uncharacterized protein</fullName>
    </submittedName>
</protein>
<organism evidence="1 2">
    <name type="scientific">Flavobacterium faecale</name>
    <dbReference type="NCBI Taxonomy" id="1355330"/>
    <lineage>
        <taxon>Bacteria</taxon>
        <taxon>Pseudomonadati</taxon>
        <taxon>Bacteroidota</taxon>
        <taxon>Flavobacteriia</taxon>
        <taxon>Flavobacteriales</taxon>
        <taxon>Flavobacteriaceae</taxon>
        <taxon>Flavobacterium</taxon>
    </lineage>
</organism>
<dbReference type="Pfam" id="PF21857">
    <property type="entry name" value="DUF6913"/>
    <property type="match status" value="1"/>
</dbReference>
<dbReference type="KEGG" id="ffa:FFWV33_13315"/>
<accession>A0A2S1LF71</accession>
<gene>
    <name evidence="1" type="ORF">FFWV33_13315</name>
</gene>
<reference evidence="1 2" key="1">
    <citation type="submission" date="2017-04" db="EMBL/GenBank/DDBJ databases">
        <title>Compelte genome sequence of WV33.</title>
        <authorList>
            <person name="Lee P.C."/>
        </authorList>
    </citation>
    <scope>NUCLEOTIDE SEQUENCE [LARGE SCALE GENOMIC DNA]</scope>
    <source>
        <strain evidence="1 2">WV33</strain>
    </source>
</reference>
<proteinExistence type="predicted"/>
<name>A0A2S1LF71_9FLAO</name>
<dbReference type="EMBL" id="CP020918">
    <property type="protein sequence ID" value="AWG22432.1"/>
    <property type="molecule type" value="Genomic_DNA"/>
</dbReference>
<dbReference type="AlphaFoldDB" id="A0A2S1LF71"/>
<dbReference type="OrthoDB" id="1430532at2"/>
<dbReference type="InterPro" id="IPR054207">
    <property type="entry name" value="DUF6913"/>
</dbReference>
<evidence type="ECO:0000313" key="1">
    <source>
        <dbReference type="EMBL" id="AWG22432.1"/>
    </source>
</evidence>
<evidence type="ECO:0000313" key="2">
    <source>
        <dbReference type="Proteomes" id="UP000244527"/>
    </source>
</evidence>